<dbReference type="SUPFAM" id="SSF56112">
    <property type="entry name" value="Protein kinase-like (PK-like)"/>
    <property type="match status" value="1"/>
</dbReference>
<reference evidence="3 4" key="1">
    <citation type="submission" date="2023-03" db="EMBL/GenBank/DDBJ databases">
        <title>Host association and intracellularity evolved multiple times independently in the Rickettsiales.</title>
        <authorList>
            <person name="Castelli M."/>
            <person name="Nardi T."/>
            <person name="Gammuto L."/>
            <person name="Bellinzona G."/>
            <person name="Sabaneyeva E."/>
            <person name="Potekhin A."/>
            <person name="Serra V."/>
            <person name="Petroni G."/>
            <person name="Sassera D."/>
        </authorList>
    </citation>
    <scope>NUCLEOTIDE SEQUENCE [LARGE SCALE GENOMIC DNA]</scope>
    <source>
        <strain evidence="3 4">Sr 2-6</strain>
    </source>
</reference>
<feature type="domain" description="Protein kinase" evidence="2">
    <location>
        <begin position="15"/>
        <end position="285"/>
    </location>
</feature>
<keyword evidence="1" id="KW-0472">Membrane</keyword>
<evidence type="ECO:0000313" key="4">
    <source>
        <dbReference type="Proteomes" id="UP001291687"/>
    </source>
</evidence>
<proteinExistence type="predicted"/>
<dbReference type="Gene3D" id="1.10.510.10">
    <property type="entry name" value="Transferase(Phosphotransferase) domain 1"/>
    <property type="match status" value="1"/>
</dbReference>
<evidence type="ECO:0000313" key="3">
    <source>
        <dbReference type="EMBL" id="MEA0970188.1"/>
    </source>
</evidence>
<dbReference type="Pfam" id="PF00069">
    <property type="entry name" value="Pkinase"/>
    <property type="match status" value="1"/>
</dbReference>
<dbReference type="PANTHER" id="PTHR24362">
    <property type="entry name" value="SERINE/THREONINE-PROTEIN KINASE NEK"/>
    <property type="match status" value="1"/>
</dbReference>
<dbReference type="PANTHER" id="PTHR24362:SF309">
    <property type="entry name" value="PROTEIN KINASE DOMAIN-CONTAINING PROTEIN"/>
    <property type="match status" value="1"/>
</dbReference>
<dbReference type="InterPro" id="IPR000719">
    <property type="entry name" value="Prot_kinase_dom"/>
</dbReference>
<keyword evidence="1" id="KW-1133">Transmembrane helix</keyword>
<accession>A0ABU5NAI9</accession>
<keyword evidence="1" id="KW-0812">Transmembrane</keyword>
<comment type="caution">
    <text evidence="3">The sequence shown here is derived from an EMBL/GenBank/DDBJ whole genome shotgun (WGS) entry which is preliminary data.</text>
</comment>
<keyword evidence="4" id="KW-1185">Reference proteome</keyword>
<gene>
    <name evidence="3" type="ORF">Megvenef_00140</name>
</gene>
<dbReference type="Proteomes" id="UP001291687">
    <property type="component" value="Unassembled WGS sequence"/>
</dbReference>
<protein>
    <recommendedName>
        <fullName evidence="2">Protein kinase domain-containing protein</fullName>
    </recommendedName>
</protein>
<evidence type="ECO:0000256" key="1">
    <source>
        <dbReference type="SAM" id="Phobius"/>
    </source>
</evidence>
<name>A0ABU5NAI9_9RICK</name>
<dbReference type="EMBL" id="JARJFB010000005">
    <property type="protein sequence ID" value="MEA0970188.1"/>
    <property type="molecule type" value="Genomic_DNA"/>
</dbReference>
<dbReference type="RefSeq" id="WP_322776094.1">
    <property type="nucleotide sequence ID" value="NZ_JARJFB010000005.1"/>
</dbReference>
<feature type="transmembrane region" description="Helical" evidence="1">
    <location>
        <begin position="651"/>
        <end position="679"/>
    </location>
</feature>
<sequence>MNNKIEDNSKNSSTFEVPRSTVEDSVNEVYRIHLNEEVLELSNNFCKYYYATNSETDEEFFAIVFENDFLHPIKNIDSLCKNRINNLNQIYDYSVVRLSSTKEEHLAVIVDRYNPSDNLATYLASGNTINTGGLEDLIEKLLDVFTKLSNADIYCYTIKPSNILMHDGEFLALREFVDSYPNFHQEGQYLAPELAGCHVAARYVLNVKSDIYALGVTVFEAYTAKSIWKEHKSIIEYNNARFENTTSKYLLSGTRVPEKLRVFFKWTLHDEANIRWELNQIKEWLSSKITKAAHKSISDNKNTIAFDEVNYSSLKSISYALFHNWPEAIKFIRDNKLFKWASRELLDSDSLEQIKAIVDKKSESPFMVTNSVNSNIKVSKLLSLLDPNGPIRYEGVALSAASIPYFVYYLVTQNKRELVEKVLKLIKDESWLLYQKNHYASGYLKKIPADDYLRIASHISTGSVAKSIERFAYSLNNNACCYSPVLKGKYVTTIPELLNALDAYAEKNPKKFNIDRNIIAFIAAKLELMEDIKSAILPNFPRFAEHPVIRGLSVLNILEQHEPEIRIPNICNVIVSDLKDLFEEHIHNAEFKKRIITQLTEVAKEANLKKIIQILSDQQQFINDYNGYYEACRKTKLIEEKIKTLRNEDKIFSGALLLGQKTTVLVSYVLCFIVTVAVII</sequence>
<evidence type="ECO:0000259" key="2">
    <source>
        <dbReference type="PROSITE" id="PS50011"/>
    </source>
</evidence>
<dbReference type="InterPro" id="IPR011009">
    <property type="entry name" value="Kinase-like_dom_sf"/>
</dbReference>
<organism evidence="3 4">
    <name type="scientific">Candidatus Megaera venefica</name>
    <dbReference type="NCBI Taxonomy" id="2055910"/>
    <lineage>
        <taxon>Bacteria</taxon>
        <taxon>Pseudomonadati</taxon>
        <taxon>Pseudomonadota</taxon>
        <taxon>Alphaproteobacteria</taxon>
        <taxon>Rickettsiales</taxon>
        <taxon>Rickettsiaceae</taxon>
        <taxon>Candidatus Megaera</taxon>
    </lineage>
</organism>
<dbReference type="PROSITE" id="PS50011">
    <property type="entry name" value="PROTEIN_KINASE_DOM"/>
    <property type="match status" value="1"/>
</dbReference>